<evidence type="ECO:0000256" key="1">
    <source>
        <dbReference type="ARBA" id="ARBA00022614"/>
    </source>
</evidence>
<dbReference type="PROSITE" id="PS51450">
    <property type="entry name" value="LRR"/>
    <property type="match status" value="1"/>
</dbReference>
<sequence>MATSAKIQNNYKKITKLDLSNQNLTSFPDYVFKMTNLRKLILHNNHISKIPPQIKALSKLMVLDLSNNELSAIGYQVLKLPKLKILNLCYNQIVYIPDGIKEVGIQQLLLSNNRLSRLNIGGFRRLERLTINCNELSIVALEGVYPLLKDIWMGNNPIKRIAITKTNAPTLRGIYTYTYACNIKNVAEDYKSLMSTKGNVIDIFLGKLKTVNKNVKFKMSIDMNETIKSRLEKLDQLLQDYIYKKKQRVNSYEAIDAFQEWYGEACAVFVKYFGKSDEYIDKFCKIDVTGNGYSLEDSYQEAYPIYRIYIEKLNDMLIGKNDIEMTKTSNNKVFIVHGHDSLKTEVELFLTKLGLEPIILHKQANMGKTIIEKIERYTDVGFGIVLYTPDDEGRLKGNAELSSRARQNVVFEHGYLIGKLGRDRVCALVVDNVEKPGDIDGIVYVNVDDKGYWKVALAKDMKAVGFNIDLNKAF</sequence>
<dbReference type="PANTHER" id="PTHR48051:SF1">
    <property type="entry name" value="RAS SUPPRESSOR PROTEIN 1"/>
    <property type="match status" value="1"/>
</dbReference>
<dbReference type="SMART" id="SM00369">
    <property type="entry name" value="LRR_TYP"/>
    <property type="match status" value="4"/>
</dbReference>
<gene>
    <name evidence="4" type="ORF">F7D95_15720</name>
</gene>
<dbReference type="Gene3D" id="3.80.10.10">
    <property type="entry name" value="Ribonuclease Inhibitor"/>
    <property type="match status" value="1"/>
</dbReference>
<dbReference type="GO" id="GO:0005737">
    <property type="term" value="C:cytoplasm"/>
    <property type="evidence" value="ECO:0007669"/>
    <property type="project" value="TreeGrafter"/>
</dbReference>
<evidence type="ECO:0000259" key="3">
    <source>
        <dbReference type="Pfam" id="PF10137"/>
    </source>
</evidence>
<feature type="domain" description="CD-NTase-associated protein 12/Pycsar effector protein TIR" evidence="3">
    <location>
        <begin position="332"/>
        <end position="448"/>
    </location>
</feature>
<keyword evidence="1" id="KW-0433">Leucine-rich repeat</keyword>
<dbReference type="InterPro" id="IPR001611">
    <property type="entry name" value="Leu-rich_rpt"/>
</dbReference>
<dbReference type="Proteomes" id="UP000442105">
    <property type="component" value="Unassembled WGS sequence"/>
</dbReference>
<dbReference type="GO" id="GO:0050135">
    <property type="term" value="F:NADP+ nucleosidase activity"/>
    <property type="evidence" value="ECO:0007669"/>
    <property type="project" value="InterPro"/>
</dbReference>
<accession>A0AA90ZNF9</accession>
<keyword evidence="2" id="KW-0677">Repeat</keyword>
<organism evidence="4 5">
    <name type="scientific">Segatella copri</name>
    <dbReference type="NCBI Taxonomy" id="165179"/>
    <lineage>
        <taxon>Bacteria</taxon>
        <taxon>Pseudomonadati</taxon>
        <taxon>Bacteroidota</taxon>
        <taxon>Bacteroidia</taxon>
        <taxon>Bacteroidales</taxon>
        <taxon>Prevotellaceae</taxon>
        <taxon>Segatella</taxon>
    </lineage>
</organism>
<evidence type="ECO:0000313" key="5">
    <source>
        <dbReference type="Proteomes" id="UP000442105"/>
    </source>
</evidence>
<name>A0AA90ZNF9_9BACT</name>
<evidence type="ECO:0000256" key="2">
    <source>
        <dbReference type="ARBA" id="ARBA00022737"/>
    </source>
</evidence>
<dbReference type="Pfam" id="PF13855">
    <property type="entry name" value="LRR_8"/>
    <property type="match status" value="1"/>
</dbReference>
<dbReference type="AlphaFoldDB" id="A0AA90ZNF9"/>
<dbReference type="EMBL" id="VZCW01000394">
    <property type="protein sequence ID" value="MQN14206.1"/>
    <property type="molecule type" value="Genomic_DNA"/>
</dbReference>
<proteinExistence type="predicted"/>
<dbReference type="InterPro" id="IPR050216">
    <property type="entry name" value="LRR_domain-containing"/>
</dbReference>
<dbReference type="RefSeq" id="WP_153129545.1">
    <property type="nucleotide sequence ID" value="NZ_VZCW01000394.1"/>
</dbReference>
<comment type="caution">
    <text evidence="4">The sequence shown here is derived from an EMBL/GenBank/DDBJ whole genome shotgun (WGS) entry which is preliminary data.</text>
</comment>
<dbReference type="PANTHER" id="PTHR48051">
    <property type="match status" value="1"/>
</dbReference>
<dbReference type="SUPFAM" id="SSF52058">
    <property type="entry name" value="L domain-like"/>
    <property type="match status" value="1"/>
</dbReference>
<reference evidence="5" key="1">
    <citation type="submission" date="2019-09" db="EMBL/GenBank/DDBJ databases">
        <title>Distinct polysaccharide growth profiles of human intestinal Prevotella copri isolates.</title>
        <authorList>
            <person name="Fehlner-Peach H."/>
            <person name="Magnabosco C."/>
            <person name="Raghavan V."/>
            <person name="Scher J.U."/>
            <person name="Tett A."/>
            <person name="Cox L.M."/>
            <person name="Gottsegen C."/>
            <person name="Watters A."/>
            <person name="Wiltshire- Gordon J.D."/>
            <person name="Segata N."/>
            <person name="Bonneau R."/>
            <person name="Littman D.R."/>
        </authorList>
    </citation>
    <scope>NUCLEOTIDE SEQUENCE [LARGE SCALE GENOMIC DNA]</scope>
    <source>
        <strain evidence="5">iAQ1179</strain>
    </source>
</reference>
<dbReference type="InterPro" id="IPR019302">
    <property type="entry name" value="CAP12/PCTIR_TIR_dom"/>
</dbReference>
<dbReference type="InterPro" id="IPR003591">
    <property type="entry name" value="Leu-rich_rpt_typical-subtyp"/>
</dbReference>
<dbReference type="Pfam" id="PF10137">
    <property type="entry name" value="CAP12-PCTIR_TIR"/>
    <property type="match status" value="1"/>
</dbReference>
<dbReference type="InterPro" id="IPR032675">
    <property type="entry name" value="LRR_dom_sf"/>
</dbReference>
<evidence type="ECO:0000313" key="4">
    <source>
        <dbReference type="EMBL" id="MQN14206.1"/>
    </source>
</evidence>
<protein>
    <recommendedName>
        <fullName evidence="3">CD-NTase-associated protein 12/Pycsar effector protein TIR domain-containing protein</fullName>
    </recommendedName>
</protein>